<feature type="compositionally biased region" description="Polar residues" evidence="10">
    <location>
        <begin position="77"/>
        <end position="90"/>
    </location>
</feature>
<evidence type="ECO:0000313" key="11">
    <source>
        <dbReference type="EMBL" id="GAA4474672.1"/>
    </source>
</evidence>
<accession>A0ABP8NYQ7</accession>
<comment type="subunit">
    <text evidence="9">The Tat system comprises two distinct complexes: a TatABC complex, containing multiple copies of TatA, TatB and TatC subunits, and a separate TatA complex, containing only TatA subunits. Substrates initially bind to the TatABC complex, which probably triggers association of the separate TatA complex to form the active translocon.</text>
</comment>
<evidence type="ECO:0000256" key="4">
    <source>
        <dbReference type="ARBA" id="ARBA00022692"/>
    </source>
</evidence>
<dbReference type="InterPro" id="IPR006312">
    <property type="entry name" value="TatA/E"/>
</dbReference>
<evidence type="ECO:0000256" key="10">
    <source>
        <dbReference type="SAM" id="MobiDB-lite"/>
    </source>
</evidence>
<dbReference type="PANTHER" id="PTHR42982:SF8">
    <property type="entry name" value="SEC-INDEPENDENT PROTEIN TRANSLOCASE PROTEIN TATA"/>
    <property type="match status" value="1"/>
</dbReference>
<evidence type="ECO:0000256" key="8">
    <source>
        <dbReference type="ARBA" id="ARBA00023136"/>
    </source>
</evidence>
<dbReference type="Pfam" id="PF02416">
    <property type="entry name" value="TatA_B_E"/>
    <property type="match status" value="1"/>
</dbReference>
<keyword evidence="12" id="KW-1185">Reference proteome</keyword>
<dbReference type="HAMAP" id="MF_00236">
    <property type="entry name" value="TatA_E"/>
    <property type="match status" value="1"/>
</dbReference>
<evidence type="ECO:0000256" key="2">
    <source>
        <dbReference type="ARBA" id="ARBA00022448"/>
    </source>
</evidence>
<dbReference type="Gene3D" id="1.20.5.3310">
    <property type="match status" value="1"/>
</dbReference>
<keyword evidence="2 9" id="KW-0813">Transport</keyword>
<dbReference type="NCBIfam" id="NF001854">
    <property type="entry name" value="PRK00575.1"/>
    <property type="match status" value="1"/>
</dbReference>
<evidence type="ECO:0000313" key="12">
    <source>
        <dbReference type="Proteomes" id="UP001501183"/>
    </source>
</evidence>
<dbReference type="RefSeq" id="WP_345342724.1">
    <property type="nucleotide sequence ID" value="NZ_BAABFB010000023.1"/>
</dbReference>
<evidence type="ECO:0000256" key="9">
    <source>
        <dbReference type="HAMAP-Rule" id="MF_00236"/>
    </source>
</evidence>
<keyword evidence="4 9" id="KW-0812">Transmembrane</keyword>
<comment type="caution">
    <text evidence="11">The sequence shown here is derived from an EMBL/GenBank/DDBJ whole genome shotgun (WGS) entry which is preliminary data.</text>
</comment>
<organism evidence="11 12">
    <name type="scientific">Rhodococcus olei</name>
    <dbReference type="NCBI Taxonomy" id="2161675"/>
    <lineage>
        <taxon>Bacteria</taxon>
        <taxon>Bacillati</taxon>
        <taxon>Actinomycetota</taxon>
        <taxon>Actinomycetes</taxon>
        <taxon>Mycobacteriales</taxon>
        <taxon>Nocardiaceae</taxon>
        <taxon>Rhodococcus</taxon>
    </lineage>
</organism>
<feature type="compositionally biased region" description="Low complexity" evidence="10">
    <location>
        <begin position="54"/>
        <end position="71"/>
    </location>
</feature>
<reference evidence="12" key="1">
    <citation type="journal article" date="2019" name="Int. J. Syst. Evol. Microbiol.">
        <title>The Global Catalogue of Microorganisms (GCM) 10K type strain sequencing project: providing services to taxonomists for standard genome sequencing and annotation.</title>
        <authorList>
            <consortium name="The Broad Institute Genomics Platform"/>
            <consortium name="The Broad Institute Genome Sequencing Center for Infectious Disease"/>
            <person name="Wu L."/>
            <person name="Ma J."/>
        </authorList>
    </citation>
    <scope>NUCLEOTIDE SEQUENCE [LARGE SCALE GENOMIC DNA]</scope>
    <source>
        <strain evidence="12">JCM 32206</strain>
    </source>
</reference>
<keyword evidence="6 9" id="KW-1133">Transmembrane helix</keyword>
<evidence type="ECO:0000256" key="6">
    <source>
        <dbReference type="ARBA" id="ARBA00022989"/>
    </source>
</evidence>
<dbReference type="EMBL" id="BAABFB010000023">
    <property type="protein sequence ID" value="GAA4474672.1"/>
    <property type="molecule type" value="Genomic_DNA"/>
</dbReference>
<evidence type="ECO:0000256" key="1">
    <source>
        <dbReference type="ARBA" id="ARBA00004162"/>
    </source>
</evidence>
<keyword evidence="7 9" id="KW-0811">Translocation</keyword>
<feature type="transmembrane region" description="Helical" evidence="9">
    <location>
        <begin position="6"/>
        <end position="22"/>
    </location>
</feature>
<keyword evidence="8 9" id="KW-0472">Membrane</keyword>
<gene>
    <name evidence="9" type="primary">tatA</name>
    <name evidence="11" type="ORF">GCM10023094_10730</name>
</gene>
<comment type="function">
    <text evidence="9">Part of the twin-arginine translocation (Tat) system that transports large folded proteins containing a characteristic twin-arginine motif in their signal peptide across membranes. TatA could form the protein-conducting channel of the Tat system.</text>
</comment>
<dbReference type="NCBIfam" id="TIGR01411">
    <property type="entry name" value="tatAE"/>
    <property type="match status" value="1"/>
</dbReference>
<comment type="similarity">
    <text evidence="9">Belongs to the TatA/E family.</text>
</comment>
<protein>
    <recommendedName>
        <fullName evidence="9">Sec-independent protein translocase protein TatA</fullName>
    </recommendedName>
</protein>
<name>A0ABP8NYQ7_9NOCA</name>
<evidence type="ECO:0000256" key="7">
    <source>
        <dbReference type="ARBA" id="ARBA00023010"/>
    </source>
</evidence>
<dbReference type="Proteomes" id="UP001501183">
    <property type="component" value="Unassembled WGS sequence"/>
</dbReference>
<keyword evidence="5 9" id="KW-0653">Protein transport</keyword>
<proteinExistence type="inferred from homology"/>
<dbReference type="PANTHER" id="PTHR42982">
    <property type="entry name" value="SEC-INDEPENDENT PROTEIN TRANSLOCASE PROTEIN TATA"/>
    <property type="match status" value="1"/>
</dbReference>
<comment type="subcellular location">
    <subcellularLocation>
        <location evidence="1 9">Cell membrane</location>
        <topology evidence="1 9">Single-pass membrane protein</topology>
    </subcellularLocation>
</comment>
<evidence type="ECO:0000256" key="5">
    <source>
        <dbReference type="ARBA" id="ARBA00022927"/>
    </source>
</evidence>
<sequence length="90" mass="9385">MGAMSPWHWAIVALVVVILFGSKKLPDAARGLGRSLRIFKSEVKEMQNDGVSTAAAPAQPAQPAQLPAANPAPVPQTTVAETTNPEPKAS</sequence>
<keyword evidence="3 9" id="KW-1003">Cell membrane</keyword>
<feature type="region of interest" description="Disordered" evidence="10">
    <location>
        <begin position="47"/>
        <end position="90"/>
    </location>
</feature>
<dbReference type="InterPro" id="IPR003369">
    <property type="entry name" value="TatA/B/E"/>
</dbReference>
<evidence type="ECO:0000256" key="3">
    <source>
        <dbReference type="ARBA" id="ARBA00022475"/>
    </source>
</evidence>